<evidence type="ECO:0008006" key="5">
    <source>
        <dbReference type="Google" id="ProtNLM"/>
    </source>
</evidence>
<name>A0ABU1S7L0_9MICO</name>
<comment type="caution">
    <text evidence="3">The sequence shown here is derived from an EMBL/GenBank/DDBJ whole genome shotgun (WGS) entry which is preliminary data.</text>
</comment>
<gene>
    <name evidence="3" type="ORF">J2Y69_000188</name>
</gene>
<keyword evidence="2" id="KW-0472">Membrane</keyword>
<keyword evidence="4" id="KW-1185">Reference proteome</keyword>
<feature type="transmembrane region" description="Helical" evidence="2">
    <location>
        <begin position="38"/>
        <end position="59"/>
    </location>
</feature>
<dbReference type="RefSeq" id="WP_310016603.1">
    <property type="nucleotide sequence ID" value="NZ_JAVDUM010000001.1"/>
</dbReference>
<evidence type="ECO:0000313" key="3">
    <source>
        <dbReference type="EMBL" id="MDR6865606.1"/>
    </source>
</evidence>
<reference evidence="3 4" key="1">
    <citation type="submission" date="2023-07" db="EMBL/GenBank/DDBJ databases">
        <title>Sorghum-associated microbial communities from plants grown in Nebraska, USA.</title>
        <authorList>
            <person name="Schachtman D."/>
        </authorList>
    </citation>
    <scope>NUCLEOTIDE SEQUENCE [LARGE SCALE GENOMIC DNA]</scope>
    <source>
        <strain evidence="3 4">2980</strain>
    </source>
</reference>
<evidence type="ECO:0000256" key="2">
    <source>
        <dbReference type="SAM" id="Phobius"/>
    </source>
</evidence>
<sequence>MSRPSAPVVAELGRPETPSETAERKAASSAAYRSSQNFRSLIAALVVTLAVVIVIVLIVPRGEPAPKPPIDLPGIAANAETAIGGPVVLPEVPEGWAVNRAELTGGAVTVWDVTIAPTGDNDRGFAHIAQAVDVGASWAATPLKGTPKDGTVSIAGRDWDVYKVARPADSANVSYALGTAAGPDYVLIYGSLSEKTAAGLAESLAPQLDAVEGTR</sequence>
<evidence type="ECO:0000256" key="1">
    <source>
        <dbReference type="SAM" id="MobiDB-lite"/>
    </source>
</evidence>
<dbReference type="Proteomes" id="UP001259347">
    <property type="component" value="Unassembled WGS sequence"/>
</dbReference>
<proteinExistence type="predicted"/>
<accession>A0ABU1S7L0</accession>
<protein>
    <recommendedName>
        <fullName evidence="5">DUF4245 domain-containing protein</fullName>
    </recommendedName>
</protein>
<keyword evidence="2" id="KW-0812">Transmembrane</keyword>
<feature type="region of interest" description="Disordered" evidence="1">
    <location>
        <begin position="1"/>
        <end position="23"/>
    </location>
</feature>
<dbReference type="EMBL" id="JAVDUM010000001">
    <property type="protein sequence ID" value="MDR6865606.1"/>
    <property type="molecule type" value="Genomic_DNA"/>
</dbReference>
<dbReference type="Pfam" id="PF14030">
    <property type="entry name" value="DUF4245"/>
    <property type="match status" value="1"/>
</dbReference>
<evidence type="ECO:0000313" key="4">
    <source>
        <dbReference type="Proteomes" id="UP001259347"/>
    </source>
</evidence>
<keyword evidence="2" id="KW-1133">Transmembrane helix</keyword>
<organism evidence="3 4">
    <name type="scientific">Microbacterium resistens</name>
    <dbReference type="NCBI Taxonomy" id="156977"/>
    <lineage>
        <taxon>Bacteria</taxon>
        <taxon>Bacillati</taxon>
        <taxon>Actinomycetota</taxon>
        <taxon>Actinomycetes</taxon>
        <taxon>Micrococcales</taxon>
        <taxon>Microbacteriaceae</taxon>
        <taxon>Microbacterium</taxon>
    </lineage>
</organism>
<dbReference type="InterPro" id="IPR025339">
    <property type="entry name" value="DUF4245"/>
</dbReference>